<feature type="region of interest" description="Disordered" evidence="10">
    <location>
        <begin position="357"/>
        <end position="393"/>
    </location>
</feature>
<dbReference type="InterPro" id="IPR001352">
    <property type="entry name" value="RNase_HII/HIII"/>
</dbReference>
<reference evidence="12" key="2">
    <citation type="journal article" date="2019" name="IMA Fungus">
        <title>Genome sequencing and comparison of five Tilletia species to identify candidate genes for the detection of regulated species infecting wheat.</title>
        <authorList>
            <person name="Nguyen H.D.T."/>
            <person name="Sultana T."/>
            <person name="Kesanakurti P."/>
            <person name="Hambleton S."/>
        </authorList>
    </citation>
    <scope>NUCLEOTIDE SEQUENCE</scope>
    <source>
        <strain evidence="12">DAOMC 236426</strain>
    </source>
</reference>
<dbReference type="GO" id="GO:0032299">
    <property type="term" value="C:ribonuclease H2 complex"/>
    <property type="evidence" value="ECO:0007669"/>
    <property type="project" value="TreeGrafter"/>
</dbReference>
<dbReference type="GO" id="GO:0003723">
    <property type="term" value="F:RNA binding"/>
    <property type="evidence" value="ECO:0007669"/>
    <property type="project" value="UniProtKB-UniRule"/>
</dbReference>
<dbReference type="AlphaFoldDB" id="A0A8X7MNW1"/>
<keyword evidence="13" id="KW-1185">Reference proteome</keyword>
<dbReference type="FunFam" id="3.30.420.10:FF:000016">
    <property type="entry name" value="Ribonuclease"/>
    <property type="match status" value="1"/>
</dbReference>
<comment type="catalytic activity">
    <reaction evidence="1 8 9">
        <text>Endonucleolytic cleavage to 5'-phosphomonoester.</text>
        <dbReference type="EC" id="3.1.26.4"/>
    </reaction>
</comment>
<comment type="cofactor">
    <cofactor evidence="8">
        <name>Mn(2+)</name>
        <dbReference type="ChEBI" id="CHEBI:29035"/>
    </cofactor>
    <cofactor evidence="8">
        <name>Mg(2+)</name>
        <dbReference type="ChEBI" id="CHEBI:18420"/>
    </cofactor>
    <text evidence="8">Manganese or magnesium. Binds 1 divalent metal ion per monomer in the absence of substrate. May bind a second metal ion after substrate binding.</text>
</comment>
<dbReference type="GO" id="GO:0046872">
    <property type="term" value="F:metal ion binding"/>
    <property type="evidence" value="ECO:0007669"/>
    <property type="project" value="UniProtKB-KW"/>
</dbReference>
<dbReference type="CDD" id="cd07181">
    <property type="entry name" value="RNase_HII_eukaryota_like"/>
    <property type="match status" value="1"/>
</dbReference>
<evidence type="ECO:0000256" key="8">
    <source>
        <dbReference type="PROSITE-ProRule" id="PRU01319"/>
    </source>
</evidence>
<proteinExistence type="inferred from homology"/>
<dbReference type="Gene3D" id="1.10.10.460">
    <property type="entry name" value="Ribonuclease hii. Domain 2"/>
    <property type="match status" value="1"/>
</dbReference>
<feature type="compositionally biased region" description="Low complexity" evidence="10">
    <location>
        <begin position="33"/>
        <end position="45"/>
    </location>
</feature>
<evidence type="ECO:0000313" key="12">
    <source>
        <dbReference type="EMBL" id="KAE8242721.1"/>
    </source>
</evidence>
<dbReference type="EMBL" id="LWDE02001045">
    <property type="protein sequence ID" value="KAE8242721.1"/>
    <property type="molecule type" value="Genomic_DNA"/>
</dbReference>
<dbReference type="Pfam" id="PF01351">
    <property type="entry name" value="RNase_HII"/>
    <property type="match status" value="1"/>
</dbReference>
<dbReference type="NCBIfam" id="TIGR00729">
    <property type="entry name" value="ribonuclease HII"/>
    <property type="match status" value="1"/>
</dbReference>
<feature type="region of interest" description="Disordered" evidence="10">
    <location>
        <begin position="1"/>
        <end position="21"/>
    </location>
</feature>
<sequence>MADSTPTAAAAAAAAAPATAAVEVAAMDTETALAVPEAPAAAETDAGAEAEAEAEEDTTMDEAPAPSPQPQPPLTHAIPSVRPHDPLTHSYTYASHVPTNANLPQTSSSDAAAIKAVPCLMGIDEAGRGPVLGPMVYAVAYAPISYAHQLKNIGFADSKALTAERRDTLLRALIQNPDNIGWAVRVMSPQDISAGMLRRHPYNLNQQALDATVLLIQNVLDSGVDLTEIYVDTLGKAETHAKNLASHFPRHAHIKWTVTSKADAIYPIVGAASIAAKVTRDRILEGWIYREPGLGKVLMLAPEKMGRGEHARGSTAGLLAGGQESEKRVLGVDAFDDEIEIVGGVLAAGVNVEVEGGEGEGDVSMDLDSSEDTSSTAQLPIQGPSAGAGKRKRTASTKLIELAEIEADQALKRILRKTALLRAAATRQSHQVQKTTSTATSTATTTKPSSLVWWAGEPDGLSQSPNPAFTNVGSGYPGDPNTVAFLKATLDPVFGWPGIARFSWGTVRTMLEPAKKGGAAGGRGGSSAGGRGKARGRGRGGRGGKGTSTAGRGLRSAGATEDDAEEEEEEEGEGDDLDGTASLFLTAPKQGYPIKWVDEQREAASAAVTSISKFFAPVAKPSASALQDVAAGGAGARAGAGDEGPLGRTTIARLENVELRKARAGMWREIGLAPVGSTALQL</sequence>
<feature type="domain" description="RNase H type-2" evidence="11">
    <location>
        <begin position="118"/>
        <end position="351"/>
    </location>
</feature>
<evidence type="ECO:0000313" key="13">
    <source>
        <dbReference type="Proteomes" id="UP000077684"/>
    </source>
</evidence>
<dbReference type="Gene3D" id="3.30.420.10">
    <property type="entry name" value="Ribonuclease H-like superfamily/Ribonuclease H"/>
    <property type="match status" value="1"/>
</dbReference>
<organism evidence="12 13">
    <name type="scientific">Tilletia controversa</name>
    <name type="common">dwarf bunt fungus</name>
    <dbReference type="NCBI Taxonomy" id="13291"/>
    <lineage>
        <taxon>Eukaryota</taxon>
        <taxon>Fungi</taxon>
        <taxon>Dikarya</taxon>
        <taxon>Basidiomycota</taxon>
        <taxon>Ustilaginomycotina</taxon>
        <taxon>Exobasidiomycetes</taxon>
        <taxon>Tilletiales</taxon>
        <taxon>Tilletiaceae</taxon>
        <taxon>Tilletia</taxon>
    </lineage>
</organism>
<feature type="compositionally biased region" description="Low complexity" evidence="10">
    <location>
        <begin position="547"/>
        <end position="559"/>
    </location>
</feature>
<dbReference type="InterPro" id="IPR023160">
    <property type="entry name" value="RNase_HII_hlx-loop-hlx_cap_dom"/>
</dbReference>
<keyword evidence="7 8" id="KW-0378">Hydrolase</keyword>
<feature type="region of interest" description="Disordered" evidence="10">
    <location>
        <begin position="33"/>
        <end position="92"/>
    </location>
</feature>
<accession>A0A8X7MNW1</accession>
<feature type="binding site" evidence="8">
    <location>
        <position position="124"/>
    </location>
    <ligand>
        <name>a divalent metal cation</name>
        <dbReference type="ChEBI" id="CHEBI:60240"/>
    </ligand>
</feature>
<dbReference type="Proteomes" id="UP000077684">
    <property type="component" value="Unassembled WGS sequence"/>
</dbReference>
<evidence type="ECO:0000256" key="5">
    <source>
        <dbReference type="ARBA" id="ARBA00022723"/>
    </source>
</evidence>
<evidence type="ECO:0000259" key="11">
    <source>
        <dbReference type="PROSITE" id="PS51975"/>
    </source>
</evidence>
<keyword evidence="4 8" id="KW-0540">Nuclease</keyword>
<feature type="compositionally biased region" description="Basic residues" evidence="10">
    <location>
        <begin position="532"/>
        <end position="542"/>
    </location>
</feature>
<dbReference type="InterPro" id="IPR004649">
    <property type="entry name" value="RNase_H2_suA"/>
</dbReference>
<dbReference type="InterPro" id="IPR036397">
    <property type="entry name" value="RNaseH_sf"/>
</dbReference>
<name>A0A8X7MNW1_9BASI</name>
<evidence type="ECO:0000256" key="6">
    <source>
        <dbReference type="ARBA" id="ARBA00022759"/>
    </source>
</evidence>
<dbReference type="InterPro" id="IPR012337">
    <property type="entry name" value="RNaseH-like_sf"/>
</dbReference>
<feature type="region of interest" description="Disordered" evidence="10">
    <location>
        <begin position="514"/>
        <end position="581"/>
    </location>
</feature>
<comment type="function">
    <text evidence="9">Endonuclease that specifically degrades the RNA of RNA-DNA hybrids.</text>
</comment>
<evidence type="ECO:0000256" key="10">
    <source>
        <dbReference type="SAM" id="MobiDB-lite"/>
    </source>
</evidence>
<dbReference type="PANTHER" id="PTHR10954">
    <property type="entry name" value="RIBONUCLEASE H2 SUBUNIT A"/>
    <property type="match status" value="1"/>
</dbReference>
<dbReference type="InterPro" id="IPR024567">
    <property type="entry name" value="RNase_HII/HIII_dom"/>
</dbReference>
<dbReference type="FunFam" id="1.10.10.460:FF:000001">
    <property type="entry name" value="Ribonuclease"/>
    <property type="match status" value="1"/>
</dbReference>
<feature type="compositionally biased region" description="Gly residues" evidence="10">
    <location>
        <begin position="518"/>
        <end position="531"/>
    </location>
</feature>
<dbReference type="EC" id="3.1.26.4" evidence="9"/>
<dbReference type="PANTHER" id="PTHR10954:SF7">
    <property type="entry name" value="RIBONUCLEASE H2 SUBUNIT A"/>
    <property type="match status" value="1"/>
</dbReference>
<dbReference type="SUPFAM" id="SSF53098">
    <property type="entry name" value="Ribonuclease H-like"/>
    <property type="match status" value="2"/>
</dbReference>
<evidence type="ECO:0000256" key="4">
    <source>
        <dbReference type="ARBA" id="ARBA00022722"/>
    </source>
</evidence>
<comment type="cofactor">
    <cofactor evidence="2">
        <name>Mg(2+)</name>
        <dbReference type="ChEBI" id="CHEBI:18420"/>
    </cofactor>
</comment>
<feature type="compositionally biased region" description="Acidic residues" evidence="10">
    <location>
        <begin position="357"/>
        <end position="371"/>
    </location>
</feature>
<evidence type="ECO:0000256" key="1">
    <source>
        <dbReference type="ARBA" id="ARBA00000077"/>
    </source>
</evidence>
<dbReference type="PROSITE" id="PS51975">
    <property type="entry name" value="RNASE_H_2"/>
    <property type="match status" value="1"/>
</dbReference>
<keyword evidence="6 8" id="KW-0255">Endonuclease</keyword>
<reference evidence="12" key="1">
    <citation type="submission" date="2016-04" db="EMBL/GenBank/DDBJ databases">
        <authorList>
            <person name="Nguyen H.D."/>
            <person name="Samba Siva P."/>
            <person name="Cullis J."/>
            <person name="Levesque C.A."/>
            <person name="Hambleton S."/>
        </authorList>
    </citation>
    <scope>NUCLEOTIDE SEQUENCE</scope>
    <source>
        <strain evidence="12">DAOMC 236426</strain>
    </source>
</reference>
<feature type="binding site" evidence="8">
    <location>
        <position position="232"/>
    </location>
    <ligand>
        <name>a divalent metal cation</name>
        <dbReference type="ChEBI" id="CHEBI:60240"/>
    </ligand>
</feature>
<feature type="binding site" evidence="8">
    <location>
        <position position="125"/>
    </location>
    <ligand>
        <name>a divalent metal cation</name>
        <dbReference type="ChEBI" id="CHEBI:60240"/>
    </ligand>
</feature>
<dbReference type="GO" id="GO:0043137">
    <property type="term" value="P:DNA replication, removal of RNA primer"/>
    <property type="evidence" value="ECO:0007669"/>
    <property type="project" value="TreeGrafter"/>
</dbReference>
<feature type="compositionally biased region" description="Acidic residues" evidence="10">
    <location>
        <begin position="46"/>
        <end position="60"/>
    </location>
</feature>
<evidence type="ECO:0000256" key="2">
    <source>
        <dbReference type="ARBA" id="ARBA00001946"/>
    </source>
</evidence>
<evidence type="ECO:0000256" key="3">
    <source>
        <dbReference type="ARBA" id="ARBA00007058"/>
    </source>
</evidence>
<dbReference type="GO" id="GO:0006298">
    <property type="term" value="P:mismatch repair"/>
    <property type="evidence" value="ECO:0007669"/>
    <property type="project" value="TreeGrafter"/>
</dbReference>
<comment type="caution">
    <text evidence="12">The sequence shown here is derived from an EMBL/GenBank/DDBJ whole genome shotgun (WGS) entry which is preliminary data.</text>
</comment>
<dbReference type="GO" id="GO:0004523">
    <property type="term" value="F:RNA-DNA hybrid ribonuclease activity"/>
    <property type="evidence" value="ECO:0007669"/>
    <property type="project" value="UniProtKB-UniRule"/>
</dbReference>
<evidence type="ECO:0000256" key="7">
    <source>
        <dbReference type="ARBA" id="ARBA00022801"/>
    </source>
</evidence>
<feature type="compositionally biased region" description="Acidic residues" evidence="10">
    <location>
        <begin position="560"/>
        <end position="578"/>
    </location>
</feature>
<keyword evidence="5 8" id="KW-0479">Metal-binding</keyword>
<evidence type="ECO:0000256" key="9">
    <source>
        <dbReference type="RuleBase" id="RU003515"/>
    </source>
</evidence>
<comment type="similarity">
    <text evidence="3">Belongs to the RNase HII family. Eukaryotic subfamily.</text>
</comment>
<gene>
    <name evidence="12" type="ORF">A4X06_0g6783</name>
</gene>
<protein>
    <recommendedName>
        <fullName evidence="9">Ribonuclease</fullName>
        <ecNumber evidence="9">3.1.26.4</ecNumber>
    </recommendedName>
</protein>